<dbReference type="OrthoDB" id="271584at2759"/>
<organism evidence="1 2">
    <name type="scientific">Porcisia hertigi</name>
    <dbReference type="NCBI Taxonomy" id="2761500"/>
    <lineage>
        <taxon>Eukaryota</taxon>
        <taxon>Discoba</taxon>
        <taxon>Euglenozoa</taxon>
        <taxon>Kinetoplastea</taxon>
        <taxon>Metakinetoplastina</taxon>
        <taxon>Trypanosomatida</taxon>
        <taxon>Trypanosomatidae</taxon>
        <taxon>Leishmaniinae</taxon>
        <taxon>Porcisia</taxon>
    </lineage>
</organism>
<comment type="caution">
    <text evidence="1">The sequence shown here is derived from an EMBL/GenBank/DDBJ whole genome shotgun (WGS) entry which is preliminary data.</text>
</comment>
<accession>A0A836LH82</accession>
<dbReference type="EMBL" id="JAFJZO010000027">
    <property type="protein sequence ID" value="KAG5501383.1"/>
    <property type="molecule type" value="Genomic_DNA"/>
</dbReference>
<keyword evidence="2" id="KW-1185">Reference proteome</keyword>
<dbReference type="Proteomes" id="UP000674318">
    <property type="component" value="Unassembled WGS sequence"/>
</dbReference>
<name>A0A836LH82_9TRYP</name>
<dbReference type="AlphaFoldDB" id="A0A836LH82"/>
<dbReference type="RefSeq" id="XP_067756006.1">
    <property type="nucleotide sequence ID" value="XM_067899216.1"/>
</dbReference>
<evidence type="ECO:0000313" key="1">
    <source>
        <dbReference type="EMBL" id="KAG5501383.1"/>
    </source>
</evidence>
<reference evidence="1 2" key="1">
    <citation type="submission" date="2021-02" db="EMBL/GenBank/DDBJ databases">
        <title>Porcisia hertigi Genome sequencing and assembly.</title>
        <authorList>
            <person name="Almutairi H."/>
            <person name="Gatherer D."/>
        </authorList>
    </citation>
    <scope>NUCLEOTIDE SEQUENCE [LARGE SCALE GENOMIC DNA]</scope>
    <source>
        <strain evidence="1 2">C119</strain>
    </source>
</reference>
<proteinExistence type="predicted"/>
<evidence type="ECO:0000313" key="2">
    <source>
        <dbReference type="Proteomes" id="UP000674318"/>
    </source>
</evidence>
<protein>
    <submittedName>
        <fullName evidence="1">Uncharacterized protein</fullName>
    </submittedName>
</protein>
<sequence>MRRCIRFAYARKSSVMSGAALPPALLGASVGSTVRLYQKCLNPMTSPVDVACYTAALFPAICNGELSLHQQVQLLQTLAVRSIRNEDVMLKCLWSVLKAPLPTHDNVSAGISNTMPGSSFSELSAYTSNAFQIMAEQRFLNDPQMTTLALGRCVELAPYASLDGLRRTYRGLRALNSMFFSVAEVAHHSSEVTEQMTTKEFYQAADVPDEETLRHQPNLLDVLCAEVELQLRRLCNASEMAALGPFEGAVASPASVAPGATFTPSTTAVTQEAQWLLDVLEALAVVGVLHAGTLDSLTALFSRYRTAPTVGVLIKALSFATRIEERVVDPLLFEESAAVHDARHRLTLHLSGEIQQARSIHGYLRHHPQELLMLRRLFERDSAESTLSPALWDTVRTIRVAHRHTLVASQTRCRPNGGLFQKKYDVKVKPISVDNSETERFVPPEFKTWRNPATTPRGGHSRNGRRPMRMAFGTRRISRNYIQKKRKKFCPAVF</sequence>
<gene>
    <name evidence="1" type="ORF">JKF63_03195</name>
</gene>
<dbReference type="GeneID" id="94289293"/>
<dbReference type="KEGG" id="phet:94289293"/>